<sequence length="186" mass="18874">MTRSFAVLTLLALPMTASAQTAAIGPPTIGGLEIVGPPIGTGPSLLYPVRSPGAGGALNGPPLLVPSGPWGGVNYPPPVYPVQIPLVPAPTPQPTAVVLSGEGTAALAVQLPAAGQVWLDGVKVTGASTAEWNLTSPVLRDGQAHTFELKSSWTAGGKTYEARRSVPVAVGDRSRLIVVSGTETKE</sequence>
<dbReference type="EMBL" id="JAXBLV010000027">
    <property type="protein sequence ID" value="MDY3558393.1"/>
    <property type="molecule type" value="Genomic_DNA"/>
</dbReference>
<comment type="caution">
    <text evidence="2">The sequence shown here is derived from an EMBL/GenBank/DDBJ whole genome shotgun (WGS) entry which is preliminary data.</text>
</comment>
<accession>A0ABU5EST0</accession>
<organism evidence="2 3">
    <name type="scientific">Gemmata algarum</name>
    <dbReference type="NCBI Taxonomy" id="2975278"/>
    <lineage>
        <taxon>Bacteria</taxon>
        <taxon>Pseudomonadati</taxon>
        <taxon>Planctomycetota</taxon>
        <taxon>Planctomycetia</taxon>
        <taxon>Gemmatales</taxon>
        <taxon>Gemmataceae</taxon>
        <taxon>Gemmata</taxon>
    </lineage>
</organism>
<dbReference type="RefSeq" id="WP_320685323.1">
    <property type="nucleotide sequence ID" value="NZ_JAXBLV010000027.1"/>
</dbReference>
<dbReference type="Proteomes" id="UP001272242">
    <property type="component" value="Unassembled WGS sequence"/>
</dbReference>
<name>A0ABU5EST0_9BACT</name>
<feature type="chain" id="PRO_5047180401" description="TIGR03000 domain-containing protein" evidence="1">
    <location>
        <begin position="20"/>
        <end position="186"/>
    </location>
</feature>
<keyword evidence="3" id="KW-1185">Reference proteome</keyword>
<evidence type="ECO:0000256" key="1">
    <source>
        <dbReference type="SAM" id="SignalP"/>
    </source>
</evidence>
<keyword evidence="1" id="KW-0732">Signal</keyword>
<protein>
    <recommendedName>
        <fullName evidence="4">TIGR03000 domain-containing protein</fullName>
    </recommendedName>
</protein>
<evidence type="ECO:0000313" key="2">
    <source>
        <dbReference type="EMBL" id="MDY3558393.1"/>
    </source>
</evidence>
<gene>
    <name evidence="2" type="ORF">R5W23_005486</name>
</gene>
<reference evidence="3" key="1">
    <citation type="journal article" date="2023" name="Mar. Drugs">
        <title>Gemmata algarum, a Novel Planctomycete Isolated from an Algal Mat, Displays Antimicrobial Activity.</title>
        <authorList>
            <person name="Kumar G."/>
            <person name="Kallscheuer N."/>
            <person name="Kashif M."/>
            <person name="Ahamad S."/>
            <person name="Jagadeeshwari U."/>
            <person name="Pannikurungottu S."/>
            <person name="Haufschild T."/>
            <person name="Kabuu M."/>
            <person name="Sasikala C."/>
            <person name="Jogler C."/>
            <person name="Ramana C."/>
        </authorList>
    </citation>
    <scope>NUCLEOTIDE SEQUENCE [LARGE SCALE GENOMIC DNA]</scope>
    <source>
        <strain evidence="3">JC673</strain>
    </source>
</reference>
<feature type="signal peptide" evidence="1">
    <location>
        <begin position="1"/>
        <end position="19"/>
    </location>
</feature>
<proteinExistence type="predicted"/>
<evidence type="ECO:0000313" key="3">
    <source>
        <dbReference type="Proteomes" id="UP001272242"/>
    </source>
</evidence>
<evidence type="ECO:0008006" key="4">
    <source>
        <dbReference type="Google" id="ProtNLM"/>
    </source>
</evidence>